<accession>A0A1R3J3D0</accession>
<dbReference type="InterPro" id="IPR027417">
    <property type="entry name" value="P-loop_NTPase"/>
</dbReference>
<dbReference type="Gene3D" id="1.20.272.10">
    <property type="match status" value="1"/>
</dbReference>
<feature type="region of interest" description="Disordered" evidence="1">
    <location>
        <begin position="138"/>
        <end position="162"/>
    </location>
</feature>
<proteinExistence type="predicted"/>
<feature type="region of interest" description="Disordered" evidence="1">
    <location>
        <begin position="190"/>
        <end position="230"/>
    </location>
</feature>
<dbReference type="PANTHER" id="PTHR11669">
    <property type="entry name" value="REPLICATION FACTOR C / DNA POLYMERASE III GAMMA-TAU SUBUNIT"/>
    <property type="match status" value="1"/>
</dbReference>
<dbReference type="GO" id="GO:0006261">
    <property type="term" value="P:DNA-templated DNA replication"/>
    <property type="evidence" value="ECO:0007669"/>
    <property type="project" value="TreeGrafter"/>
</dbReference>
<dbReference type="Proteomes" id="UP000188268">
    <property type="component" value="Unassembled WGS sequence"/>
</dbReference>
<feature type="compositionally biased region" description="Basic and acidic residues" evidence="1">
    <location>
        <begin position="215"/>
        <end position="230"/>
    </location>
</feature>
<evidence type="ECO:0000313" key="3">
    <source>
        <dbReference type="Proteomes" id="UP000188268"/>
    </source>
</evidence>
<protein>
    <recommendedName>
        <fullName evidence="4">AAA+ ATPase domain-containing protein</fullName>
    </recommendedName>
</protein>
<dbReference type="Gramene" id="OMO89328">
    <property type="protein sequence ID" value="OMO89328"/>
    <property type="gene ID" value="CCACVL1_07914"/>
</dbReference>
<feature type="non-terminal residue" evidence="2">
    <location>
        <position position="580"/>
    </location>
</feature>
<dbReference type="SUPFAM" id="SSF48019">
    <property type="entry name" value="post-AAA+ oligomerization domain-like"/>
    <property type="match status" value="1"/>
</dbReference>
<dbReference type="InterPro" id="IPR008921">
    <property type="entry name" value="DNA_pol3_clamp-load_cplx_C"/>
</dbReference>
<sequence length="580" mass="64901">MPSPAKLRRCSSSDPELSGTRLKAESFIVGRRQWSGSSASSNRPRKSSYWTSWSNINKLGDYISLGGKGGKDSCSCNNNSKHSDLTEESLVAHNKLHGVLSHKAHISNYIIGTGSDRNSSPYYRGLIDLTLSISKERNMSMSDSPALPPPPPPPPESHVSTISYAPSSISSFLNKVQEYGSSCFTCTIKPAGNNNKDPSPKTKPVASNSSTSFAKGDEKKEAPEGKPLRERVLEPPKPTIILPKKEANIQMEYQKFILADKYRPKALKDFICNRSEAARLQALVKQGGCGHLIFEGPPGAGKRTMILAMLREAFGADRVQTRDGCKAFELKGESVGRIEVQLKESSQHVEVNLSDLRGYEKHVIVELMKETQSLTTIKSNKASSSFYPDNCRAIVLCEADKLSTDALLYIRWLLERYKGSNKVFFCCSDISKLQPIRSLCTLIKLQPPSQEEIVEVLEFVAKQEGIFLPRKFAEKIADSAKNNNLRQAIRSFEACWHSSYPFKEDQEILTGWEEDIANISKNIVEERSPKQLYIIRGKLQILIEHDVSPDFIFKSLVEELKKHLHENLHPQVDSLYDEYS</sequence>
<dbReference type="OMA" id="RSPYYKG"/>
<keyword evidence="3" id="KW-1185">Reference proteome</keyword>
<dbReference type="AlphaFoldDB" id="A0A1R3J3D0"/>
<dbReference type="GO" id="GO:0003677">
    <property type="term" value="F:DNA binding"/>
    <property type="evidence" value="ECO:0007669"/>
    <property type="project" value="InterPro"/>
</dbReference>
<dbReference type="GO" id="GO:0006281">
    <property type="term" value="P:DNA repair"/>
    <property type="evidence" value="ECO:0007669"/>
    <property type="project" value="TreeGrafter"/>
</dbReference>
<dbReference type="OrthoDB" id="761538at2759"/>
<comment type="caution">
    <text evidence="2">The sequence shown here is derived from an EMBL/GenBank/DDBJ whole genome shotgun (WGS) entry which is preliminary data.</text>
</comment>
<dbReference type="SUPFAM" id="SSF52540">
    <property type="entry name" value="P-loop containing nucleoside triphosphate hydrolases"/>
    <property type="match status" value="1"/>
</dbReference>
<dbReference type="PANTHER" id="PTHR11669:SF52">
    <property type="entry name" value="OS10G0574500 PROTEIN"/>
    <property type="match status" value="1"/>
</dbReference>
<dbReference type="Gene3D" id="1.10.8.60">
    <property type="match status" value="1"/>
</dbReference>
<gene>
    <name evidence="2" type="ORF">CCACVL1_07914</name>
</gene>
<dbReference type="EMBL" id="AWWV01008753">
    <property type="protein sequence ID" value="OMO89328.1"/>
    <property type="molecule type" value="Genomic_DNA"/>
</dbReference>
<evidence type="ECO:0008006" key="4">
    <source>
        <dbReference type="Google" id="ProtNLM"/>
    </source>
</evidence>
<evidence type="ECO:0000313" key="2">
    <source>
        <dbReference type="EMBL" id="OMO89328.1"/>
    </source>
</evidence>
<dbReference type="FunFam" id="1.10.8.60:FF:000030">
    <property type="entry name" value="replication factor C subunit 3"/>
    <property type="match status" value="1"/>
</dbReference>
<dbReference type="Gene3D" id="3.40.50.300">
    <property type="entry name" value="P-loop containing nucleotide triphosphate hydrolases"/>
    <property type="match status" value="1"/>
</dbReference>
<dbReference type="GO" id="GO:0005634">
    <property type="term" value="C:nucleus"/>
    <property type="evidence" value="ECO:0007669"/>
    <property type="project" value="TreeGrafter"/>
</dbReference>
<dbReference type="STRING" id="210143.A0A1R3J3D0"/>
<name>A0A1R3J3D0_COCAP</name>
<reference evidence="2 3" key="1">
    <citation type="submission" date="2013-09" db="EMBL/GenBank/DDBJ databases">
        <title>Corchorus capsularis genome sequencing.</title>
        <authorList>
            <person name="Alam M."/>
            <person name="Haque M.S."/>
            <person name="Islam M.S."/>
            <person name="Emdad E.M."/>
            <person name="Islam M.M."/>
            <person name="Ahmed B."/>
            <person name="Halim A."/>
            <person name="Hossen Q.M.M."/>
            <person name="Hossain M.Z."/>
            <person name="Ahmed R."/>
            <person name="Khan M.M."/>
            <person name="Islam R."/>
            <person name="Rashid M.M."/>
            <person name="Khan S.A."/>
            <person name="Rahman M.S."/>
            <person name="Alam M."/>
        </authorList>
    </citation>
    <scope>NUCLEOTIDE SEQUENCE [LARGE SCALE GENOMIC DNA]</scope>
    <source>
        <strain evidence="3">cv. CVL-1</strain>
        <tissue evidence="2">Whole seedling</tissue>
    </source>
</reference>
<feature type="compositionally biased region" description="Pro residues" evidence="1">
    <location>
        <begin position="146"/>
        <end position="156"/>
    </location>
</feature>
<organism evidence="2 3">
    <name type="scientific">Corchorus capsularis</name>
    <name type="common">Jute</name>
    <dbReference type="NCBI Taxonomy" id="210143"/>
    <lineage>
        <taxon>Eukaryota</taxon>
        <taxon>Viridiplantae</taxon>
        <taxon>Streptophyta</taxon>
        <taxon>Embryophyta</taxon>
        <taxon>Tracheophyta</taxon>
        <taxon>Spermatophyta</taxon>
        <taxon>Magnoliopsida</taxon>
        <taxon>eudicotyledons</taxon>
        <taxon>Gunneridae</taxon>
        <taxon>Pentapetalae</taxon>
        <taxon>rosids</taxon>
        <taxon>malvids</taxon>
        <taxon>Malvales</taxon>
        <taxon>Malvaceae</taxon>
        <taxon>Grewioideae</taxon>
        <taxon>Apeibeae</taxon>
        <taxon>Corchorus</taxon>
    </lineage>
</organism>
<dbReference type="GO" id="GO:0005663">
    <property type="term" value="C:DNA replication factor C complex"/>
    <property type="evidence" value="ECO:0007669"/>
    <property type="project" value="TreeGrafter"/>
</dbReference>
<dbReference type="GO" id="GO:0003689">
    <property type="term" value="F:DNA clamp loader activity"/>
    <property type="evidence" value="ECO:0007669"/>
    <property type="project" value="TreeGrafter"/>
</dbReference>
<dbReference type="InterPro" id="IPR050238">
    <property type="entry name" value="DNA_Rep/Repair_Clamp_Loader"/>
</dbReference>
<evidence type="ECO:0000256" key="1">
    <source>
        <dbReference type="SAM" id="MobiDB-lite"/>
    </source>
</evidence>